<dbReference type="SMR" id="A2EPF5"/>
<evidence type="ECO:0000313" key="4">
    <source>
        <dbReference type="EMBL" id="EAY05463.1"/>
    </source>
</evidence>
<dbReference type="AlphaFoldDB" id="A2EPF5"/>
<dbReference type="InterPro" id="IPR002035">
    <property type="entry name" value="VWF_A"/>
</dbReference>
<evidence type="ECO:0000313" key="5">
    <source>
        <dbReference type="Proteomes" id="UP000001542"/>
    </source>
</evidence>
<dbReference type="SUPFAM" id="SSF53300">
    <property type="entry name" value="vWA-like"/>
    <property type="match status" value="1"/>
</dbReference>
<evidence type="ECO:0000256" key="1">
    <source>
        <dbReference type="SAM" id="MobiDB-lite"/>
    </source>
</evidence>
<dbReference type="PANTHER" id="PTHR45737">
    <property type="entry name" value="VON WILLEBRAND FACTOR A DOMAIN-CONTAINING PROTEIN 5A"/>
    <property type="match status" value="1"/>
</dbReference>
<dbReference type="VEuPathDB" id="TrichDB:TVAG_286410"/>
<dbReference type="PROSITE" id="PS50234">
    <property type="entry name" value="VWFA"/>
    <property type="match status" value="1"/>
</dbReference>
<name>A2EPF5_TRIV3</name>
<evidence type="ECO:0000259" key="3">
    <source>
        <dbReference type="PROSITE" id="PS51468"/>
    </source>
</evidence>
<dbReference type="InterPro" id="IPR013694">
    <property type="entry name" value="VIT"/>
</dbReference>
<gene>
    <name evidence="4" type="ORF">TVAG_286410</name>
</gene>
<reference evidence="4" key="1">
    <citation type="submission" date="2006-10" db="EMBL/GenBank/DDBJ databases">
        <authorList>
            <person name="Amadeo P."/>
            <person name="Zhao Q."/>
            <person name="Wortman J."/>
            <person name="Fraser-Liggett C."/>
            <person name="Carlton J."/>
        </authorList>
    </citation>
    <scope>NUCLEOTIDE SEQUENCE</scope>
    <source>
        <strain evidence="4">G3</strain>
    </source>
</reference>
<dbReference type="PROSITE" id="PS51468">
    <property type="entry name" value="VIT"/>
    <property type="match status" value="1"/>
</dbReference>
<dbReference type="eggNOG" id="ENOG502QRPK">
    <property type="taxonomic scope" value="Eukaryota"/>
</dbReference>
<dbReference type="OrthoDB" id="1729737at2759"/>
<dbReference type="SMART" id="SM00327">
    <property type="entry name" value="VWA"/>
    <property type="match status" value="1"/>
</dbReference>
<dbReference type="STRING" id="5722.A2EPF5"/>
<dbReference type="Proteomes" id="UP000001542">
    <property type="component" value="Unassembled WGS sequence"/>
</dbReference>
<sequence>MIGNCENSHPDKELTYTSISIEGIQKDTFVSFNIKQVFTNTTCENTDLTYYFPNESQFCTYETLFNIDGKEIKPSLREKDEAKQVFNEAREAGRHAMFGEDTGNGLNSFKLGNLPKDKTVEIHLKVSFLADIDENGYFFKFPLSTKYQKGIMTNEYSDKPDSFHFSLKVNTQKELSDFKVSVDGTKNVIDSHNATFETNEAPKKDAIFIETPIKDEDKSIAVSSDGYIAISTNPSFSGKIESNSEFYFVVDCSGSMSGARIINAVKCMRLFIQSLPLGCRFSIIKFGTSFETVLQPCDYSDENVDKALNLLKSVNAKMGGTDILSPLQHIAGLKPQPGFVKQIFLLTDGEVNNPDITCATALKNRNENRIFSIGLGSGADPGLIKGLAKKSGGNYIMIADEDNMNEKVITLLSSAIAPAATNISIQTDKPATEVWPSPCPSVYSNNPQSFLIKAPHSENVLISGTCSDETVDIVIPVSKCDDNLGMKQLFARYIIEDYETQILLQRNDELRQKCIQLSIESGVLSKFTAYVGVIFEAAPPPAENPAKRIARHQLQRKLHGSGLAPHMLGGASPMRMMRPNARVVSQDVSTIHQFNDNEEDADKEKSKDAVPKPNVNGSWTEFENMDNELIEKYGKAVAATVAAIAFIRTQFKDKLKEYALIIKKAFAFLAKQNKDVNWEEIVNKYVKA</sequence>
<protein>
    <submittedName>
        <fullName evidence="4">von Willebrand factor type A domain containing protein</fullName>
    </submittedName>
</protein>
<dbReference type="InterPro" id="IPR036465">
    <property type="entry name" value="vWFA_dom_sf"/>
</dbReference>
<feature type="domain" description="VWFA" evidence="2">
    <location>
        <begin position="245"/>
        <end position="412"/>
    </location>
</feature>
<dbReference type="VEuPathDB" id="TrichDB:TVAGG3_0616150"/>
<dbReference type="KEGG" id="tva:4763329"/>
<keyword evidence="5" id="KW-1185">Reference proteome</keyword>
<dbReference type="Gene3D" id="3.40.50.410">
    <property type="entry name" value="von Willebrand factor, type A domain"/>
    <property type="match status" value="1"/>
</dbReference>
<dbReference type="PANTHER" id="PTHR45737:SF6">
    <property type="entry name" value="VON WILLEBRAND FACTOR A DOMAIN-CONTAINING PROTEIN 5A"/>
    <property type="match status" value="1"/>
</dbReference>
<dbReference type="RefSeq" id="XP_001317686.1">
    <property type="nucleotide sequence ID" value="XM_001317651.1"/>
</dbReference>
<reference evidence="4" key="2">
    <citation type="journal article" date="2007" name="Science">
        <title>Draft genome sequence of the sexually transmitted pathogen Trichomonas vaginalis.</title>
        <authorList>
            <person name="Carlton J.M."/>
            <person name="Hirt R.P."/>
            <person name="Silva J.C."/>
            <person name="Delcher A.L."/>
            <person name="Schatz M."/>
            <person name="Zhao Q."/>
            <person name="Wortman J.R."/>
            <person name="Bidwell S.L."/>
            <person name="Alsmark U.C.M."/>
            <person name="Besteiro S."/>
            <person name="Sicheritz-Ponten T."/>
            <person name="Noel C.J."/>
            <person name="Dacks J.B."/>
            <person name="Foster P.G."/>
            <person name="Simillion C."/>
            <person name="Van de Peer Y."/>
            <person name="Miranda-Saavedra D."/>
            <person name="Barton G.J."/>
            <person name="Westrop G.D."/>
            <person name="Mueller S."/>
            <person name="Dessi D."/>
            <person name="Fiori P.L."/>
            <person name="Ren Q."/>
            <person name="Paulsen I."/>
            <person name="Zhang H."/>
            <person name="Bastida-Corcuera F.D."/>
            <person name="Simoes-Barbosa A."/>
            <person name="Brown M.T."/>
            <person name="Hayes R.D."/>
            <person name="Mukherjee M."/>
            <person name="Okumura C.Y."/>
            <person name="Schneider R."/>
            <person name="Smith A.J."/>
            <person name="Vanacova S."/>
            <person name="Villalvazo M."/>
            <person name="Haas B.J."/>
            <person name="Pertea M."/>
            <person name="Feldblyum T.V."/>
            <person name="Utterback T.R."/>
            <person name="Shu C.L."/>
            <person name="Osoegawa K."/>
            <person name="de Jong P.J."/>
            <person name="Hrdy I."/>
            <person name="Horvathova L."/>
            <person name="Zubacova Z."/>
            <person name="Dolezal P."/>
            <person name="Malik S.B."/>
            <person name="Logsdon J.M. Jr."/>
            <person name="Henze K."/>
            <person name="Gupta A."/>
            <person name="Wang C.C."/>
            <person name="Dunne R.L."/>
            <person name="Upcroft J.A."/>
            <person name="Upcroft P."/>
            <person name="White O."/>
            <person name="Salzberg S.L."/>
            <person name="Tang P."/>
            <person name="Chiu C.-H."/>
            <person name="Lee Y.-S."/>
            <person name="Embley T.M."/>
            <person name="Coombs G.H."/>
            <person name="Mottram J.C."/>
            <person name="Tachezy J."/>
            <person name="Fraser-Liggett C.M."/>
            <person name="Johnson P.J."/>
        </authorList>
    </citation>
    <scope>NUCLEOTIDE SEQUENCE [LARGE SCALE GENOMIC DNA]</scope>
    <source>
        <strain evidence="4">G3</strain>
    </source>
</reference>
<proteinExistence type="predicted"/>
<feature type="domain" description="VIT" evidence="3">
    <location>
        <begin position="1"/>
        <end position="128"/>
    </location>
</feature>
<dbReference type="EMBL" id="DS113448">
    <property type="protein sequence ID" value="EAY05463.1"/>
    <property type="molecule type" value="Genomic_DNA"/>
</dbReference>
<evidence type="ECO:0000259" key="2">
    <source>
        <dbReference type="PROSITE" id="PS50234"/>
    </source>
</evidence>
<feature type="region of interest" description="Disordered" evidence="1">
    <location>
        <begin position="594"/>
        <end position="618"/>
    </location>
</feature>
<dbReference type="InParanoid" id="A2EPF5"/>
<accession>A2EPF5</accession>
<dbReference type="Pfam" id="PF13768">
    <property type="entry name" value="VWA_3"/>
    <property type="match status" value="1"/>
</dbReference>
<organism evidence="4 5">
    <name type="scientific">Trichomonas vaginalis (strain ATCC PRA-98 / G3)</name>
    <dbReference type="NCBI Taxonomy" id="412133"/>
    <lineage>
        <taxon>Eukaryota</taxon>
        <taxon>Metamonada</taxon>
        <taxon>Parabasalia</taxon>
        <taxon>Trichomonadida</taxon>
        <taxon>Trichomonadidae</taxon>
        <taxon>Trichomonas</taxon>
    </lineage>
</organism>
<dbReference type="Pfam" id="PF08487">
    <property type="entry name" value="VIT"/>
    <property type="match status" value="1"/>
</dbReference>